<accession>A0A2W5SBP0</accession>
<sequence length="141" mass="14806">MEQGKPETADHAGALLEAASQLSLSSLQLLVMLDVVYDWDRGDAIEVGVSAAQTESMARSVASAQLRPGLTELERLLRTLEGVILRAERLARLAPAQSRDDASGGAMASALRRLADASAELRDGLVAQPCAPAQDEPGTTP</sequence>
<comment type="caution">
    <text evidence="1">The sequence shown here is derived from an EMBL/GenBank/DDBJ whole genome shotgun (WGS) entry which is preliminary data.</text>
</comment>
<proteinExistence type="predicted"/>
<evidence type="ECO:0000313" key="1">
    <source>
        <dbReference type="EMBL" id="PZQ72460.1"/>
    </source>
</evidence>
<organism evidence="1 2">
    <name type="scientific">Variovorax paradoxus</name>
    <dbReference type="NCBI Taxonomy" id="34073"/>
    <lineage>
        <taxon>Bacteria</taxon>
        <taxon>Pseudomonadati</taxon>
        <taxon>Pseudomonadota</taxon>
        <taxon>Betaproteobacteria</taxon>
        <taxon>Burkholderiales</taxon>
        <taxon>Comamonadaceae</taxon>
        <taxon>Variovorax</taxon>
    </lineage>
</organism>
<name>A0A2W5SBP0_VARPD</name>
<protein>
    <submittedName>
        <fullName evidence="1">Uncharacterized protein</fullName>
    </submittedName>
</protein>
<dbReference type="EMBL" id="QFPP01000220">
    <property type="protein sequence ID" value="PZQ72460.1"/>
    <property type="molecule type" value="Genomic_DNA"/>
</dbReference>
<gene>
    <name evidence="1" type="ORF">DI563_16465</name>
</gene>
<reference evidence="1 2" key="1">
    <citation type="submission" date="2017-08" db="EMBL/GenBank/DDBJ databases">
        <title>Infants hospitalized years apart are colonized by the same room-sourced microbial strains.</title>
        <authorList>
            <person name="Brooks B."/>
            <person name="Olm M.R."/>
            <person name="Firek B.A."/>
            <person name="Baker R."/>
            <person name="Thomas B.C."/>
            <person name="Morowitz M.J."/>
            <person name="Banfield J.F."/>
        </authorList>
    </citation>
    <scope>NUCLEOTIDE SEQUENCE [LARGE SCALE GENOMIC DNA]</scope>
    <source>
        <strain evidence="1">S2_005_003_R2_41</strain>
    </source>
</reference>
<evidence type="ECO:0000313" key="2">
    <source>
        <dbReference type="Proteomes" id="UP000249135"/>
    </source>
</evidence>
<dbReference type="AlphaFoldDB" id="A0A2W5SBP0"/>
<dbReference type="Proteomes" id="UP000249135">
    <property type="component" value="Unassembled WGS sequence"/>
</dbReference>